<evidence type="ECO:0000313" key="1">
    <source>
        <dbReference type="EMBL" id="CAG8767660.1"/>
    </source>
</evidence>
<dbReference type="OrthoDB" id="10574503at2759"/>
<organism evidence="1 2">
    <name type="scientific">Ambispora leptoticha</name>
    <dbReference type="NCBI Taxonomy" id="144679"/>
    <lineage>
        <taxon>Eukaryota</taxon>
        <taxon>Fungi</taxon>
        <taxon>Fungi incertae sedis</taxon>
        <taxon>Mucoromycota</taxon>
        <taxon>Glomeromycotina</taxon>
        <taxon>Glomeromycetes</taxon>
        <taxon>Archaeosporales</taxon>
        <taxon>Ambisporaceae</taxon>
        <taxon>Ambispora</taxon>
    </lineage>
</organism>
<feature type="non-terminal residue" evidence="1">
    <location>
        <position position="166"/>
    </location>
</feature>
<gene>
    <name evidence="1" type="ORF">ALEPTO_LOCUS13964</name>
</gene>
<dbReference type="AlphaFoldDB" id="A0A9N9NY95"/>
<sequence length="166" mass="19077">EIDNNSLATAIKVATQLEGEKEYQKDTEKVKLAEEELIKKDPRLYMQTIVDAIKDRLEDAGIKVDVRYDLKKGKGKYVGYNFDDMEERLQHFQASKVKLIKKIGEVTEKVKKDIKTIQEQLKSFKSGVNAYLDSFYQKDKAKIDKLENDLINSLSTNQTDSPNKTP</sequence>
<dbReference type="Proteomes" id="UP000789508">
    <property type="component" value="Unassembled WGS sequence"/>
</dbReference>
<protein>
    <submittedName>
        <fullName evidence="1">4167_t:CDS:1</fullName>
    </submittedName>
</protein>
<reference evidence="1" key="1">
    <citation type="submission" date="2021-06" db="EMBL/GenBank/DDBJ databases">
        <authorList>
            <person name="Kallberg Y."/>
            <person name="Tangrot J."/>
            <person name="Rosling A."/>
        </authorList>
    </citation>
    <scope>NUCLEOTIDE SEQUENCE</scope>
    <source>
        <strain evidence="1">FL130A</strain>
    </source>
</reference>
<dbReference type="EMBL" id="CAJVPS010050295">
    <property type="protein sequence ID" value="CAG8767660.1"/>
    <property type="molecule type" value="Genomic_DNA"/>
</dbReference>
<evidence type="ECO:0000313" key="2">
    <source>
        <dbReference type="Proteomes" id="UP000789508"/>
    </source>
</evidence>
<feature type="non-terminal residue" evidence="1">
    <location>
        <position position="1"/>
    </location>
</feature>
<accession>A0A9N9NY95</accession>
<comment type="caution">
    <text evidence="1">The sequence shown here is derived from an EMBL/GenBank/DDBJ whole genome shotgun (WGS) entry which is preliminary data.</text>
</comment>
<proteinExistence type="predicted"/>
<keyword evidence="2" id="KW-1185">Reference proteome</keyword>
<name>A0A9N9NY95_9GLOM</name>